<accession>A0A815RDJ3</accession>
<evidence type="ECO:0000259" key="1">
    <source>
        <dbReference type="PROSITE" id="PS51382"/>
    </source>
</evidence>
<dbReference type="Proteomes" id="UP000681722">
    <property type="component" value="Unassembled WGS sequence"/>
</dbReference>
<dbReference type="Proteomes" id="UP000663829">
    <property type="component" value="Unassembled WGS sequence"/>
</dbReference>
<dbReference type="Pfam" id="PF03105">
    <property type="entry name" value="SPX"/>
    <property type="match status" value="1"/>
</dbReference>
<evidence type="ECO:0000313" key="2">
    <source>
        <dbReference type="EMBL" id="CAF1475681.1"/>
    </source>
</evidence>
<feature type="domain" description="SPX" evidence="1">
    <location>
        <begin position="1"/>
        <end position="118"/>
    </location>
</feature>
<evidence type="ECO:0000313" key="4">
    <source>
        <dbReference type="Proteomes" id="UP000663829"/>
    </source>
</evidence>
<gene>
    <name evidence="2" type="ORF">GPM918_LOCUS35627</name>
    <name evidence="3" type="ORF">SRO942_LOCUS36344</name>
</gene>
<dbReference type="InterPro" id="IPR004331">
    <property type="entry name" value="SPX_dom"/>
</dbReference>
<protein>
    <recommendedName>
        <fullName evidence="1">SPX domain-containing protein</fullName>
    </recommendedName>
</protein>
<keyword evidence="4" id="KW-1185">Reference proteome</keyword>
<comment type="caution">
    <text evidence="2">The sequence shown here is derived from an EMBL/GenBank/DDBJ whole genome shotgun (WGS) entry which is preliminary data.</text>
</comment>
<dbReference type="EMBL" id="CAJOBC010086268">
    <property type="protein sequence ID" value="CAF4341876.1"/>
    <property type="molecule type" value="Genomic_DNA"/>
</dbReference>
<proteinExistence type="predicted"/>
<dbReference type="EMBL" id="CAJNOQ010020801">
    <property type="protein sequence ID" value="CAF1475681.1"/>
    <property type="molecule type" value="Genomic_DNA"/>
</dbReference>
<evidence type="ECO:0000313" key="3">
    <source>
        <dbReference type="EMBL" id="CAF4341876.1"/>
    </source>
</evidence>
<organism evidence="2 4">
    <name type="scientific">Didymodactylos carnosus</name>
    <dbReference type="NCBI Taxonomy" id="1234261"/>
    <lineage>
        <taxon>Eukaryota</taxon>
        <taxon>Metazoa</taxon>
        <taxon>Spiralia</taxon>
        <taxon>Gnathifera</taxon>
        <taxon>Rotifera</taxon>
        <taxon>Eurotatoria</taxon>
        <taxon>Bdelloidea</taxon>
        <taxon>Philodinida</taxon>
        <taxon>Philodinidae</taxon>
        <taxon>Didymodactylos</taxon>
    </lineage>
</organism>
<dbReference type="OrthoDB" id="9970435at2759"/>
<dbReference type="AlphaFoldDB" id="A0A815RDJ3"/>
<sequence>MYGPIPSECKPAVAVIQTENEINHCNGNKTIKASQTQRFSLITPLSRILPDRLLKNADEQGEQPTKLKNTNSLKVAFSEFYLMLILLQKFQLLNFTGFRKILKKHDKLFQTTRGDEWR</sequence>
<dbReference type="PROSITE" id="PS51382">
    <property type="entry name" value="SPX"/>
    <property type="match status" value="1"/>
</dbReference>
<reference evidence="2" key="1">
    <citation type="submission" date="2021-02" db="EMBL/GenBank/DDBJ databases">
        <authorList>
            <person name="Nowell W R."/>
        </authorList>
    </citation>
    <scope>NUCLEOTIDE SEQUENCE</scope>
</reference>
<name>A0A815RDJ3_9BILA</name>